<accession>A0A261XT80</accession>
<protein>
    <recommendedName>
        <fullName evidence="4">Transcription factor domain-containing protein</fullName>
    </recommendedName>
</protein>
<organism evidence="2 3">
    <name type="scientific">Bifiguratus adelaidae</name>
    <dbReference type="NCBI Taxonomy" id="1938954"/>
    <lineage>
        <taxon>Eukaryota</taxon>
        <taxon>Fungi</taxon>
        <taxon>Fungi incertae sedis</taxon>
        <taxon>Mucoromycota</taxon>
        <taxon>Mucoromycotina</taxon>
        <taxon>Endogonomycetes</taxon>
        <taxon>Endogonales</taxon>
        <taxon>Endogonales incertae sedis</taxon>
        <taxon>Bifiguratus</taxon>
    </lineage>
</organism>
<sequence length="413" mass="45889">MSVEERQALLARAKSQREADSSASTAADEVDNTLISREAEIESLQAQIQVLQREMQSILARPSTISVTVTPVTHNNDNVSDSLFDLFDTAAKRTEHFALDDLLQDYAPDSGFNSSSESDLSSALLSLNDSISQGTIDDAQADLNGSVVTMYTEYALSTLGSGQLQPCQLAITQNGACISVNIKSLQDLHLFIKHVASLLGLDWNDQNLNLPSGTLPRSPSITASGQTPHNAPPRVFLTNPQRGNIGQFFNDRLNKAMRRKSLPDNTPQFSDTITREEAIRWIPSIINCFLNDIYPTKPLVSITHLISMYNTNEDPLASPFFTALGACMVTIVWWDQDAFPGFPRDAGYARRLGTYYYAQSRSAMEDNFDTPSLYNVLALLCLQLYCMNKLMFNEGRRYLDHARLLLRTMEPLA</sequence>
<dbReference type="Proteomes" id="UP000242875">
    <property type="component" value="Unassembled WGS sequence"/>
</dbReference>
<name>A0A261XT80_9FUNG</name>
<gene>
    <name evidence="2" type="ORF">BZG36_05344</name>
</gene>
<evidence type="ECO:0000313" key="3">
    <source>
        <dbReference type="Proteomes" id="UP000242875"/>
    </source>
</evidence>
<dbReference type="CDD" id="cd12148">
    <property type="entry name" value="fungal_TF_MHR"/>
    <property type="match status" value="1"/>
</dbReference>
<reference evidence="2 3" key="1">
    <citation type="journal article" date="2017" name="Mycologia">
        <title>Bifiguratus adelaidae, gen. et sp. nov., a new member of Mucoromycotina in endophytic and soil-dwelling habitats.</title>
        <authorList>
            <person name="Torres-Cruz T.J."/>
            <person name="Billingsley Tobias T.L."/>
            <person name="Almatruk M."/>
            <person name="Hesse C."/>
            <person name="Kuske C.R."/>
            <person name="Desiro A."/>
            <person name="Benucci G.M."/>
            <person name="Bonito G."/>
            <person name="Stajich J.E."/>
            <person name="Dunlap C."/>
            <person name="Arnold A.E."/>
            <person name="Porras-Alfaro A."/>
        </authorList>
    </citation>
    <scope>NUCLEOTIDE SEQUENCE [LARGE SCALE GENOMIC DNA]</scope>
    <source>
        <strain evidence="2 3">AZ0501</strain>
    </source>
</reference>
<dbReference type="AlphaFoldDB" id="A0A261XT80"/>
<evidence type="ECO:0000313" key="2">
    <source>
        <dbReference type="EMBL" id="OZJ01558.1"/>
    </source>
</evidence>
<keyword evidence="3" id="KW-1185">Reference proteome</keyword>
<feature type="compositionally biased region" description="Polar residues" evidence="1">
    <location>
        <begin position="215"/>
        <end position="229"/>
    </location>
</feature>
<dbReference type="OrthoDB" id="2285422at2759"/>
<feature type="non-terminal residue" evidence="2">
    <location>
        <position position="413"/>
    </location>
</feature>
<feature type="region of interest" description="Disordered" evidence="1">
    <location>
        <begin position="215"/>
        <end position="236"/>
    </location>
</feature>
<proteinExistence type="predicted"/>
<evidence type="ECO:0008006" key="4">
    <source>
        <dbReference type="Google" id="ProtNLM"/>
    </source>
</evidence>
<feature type="region of interest" description="Disordered" evidence="1">
    <location>
        <begin position="1"/>
        <end position="28"/>
    </location>
</feature>
<comment type="caution">
    <text evidence="2">The sequence shown here is derived from an EMBL/GenBank/DDBJ whole genome shotgun (WGS) entry which is preliminary data.</text>
</comment>
<evidence type="ECO:0000256" key="1">
    <source>
        <dbReference type="SAM" id="MobiDB-lite"/>
    </source>
</evidence>
<dbReference type="EMBL" id="MVBO01000304">
    <property type="protein sequence ID" value="OZJ01558.1"/>
    <property type="molecule type" value="Genomic_DNA"/>
</dbReference>